<protein>
    <submittedName>
        <fullName evidence="1">Uncharacterized protein</fullName>
    </submittedName>
</protein>
<evidence type="ECO:0000313" key="2">
    <source>
        <dbReference type="Proteomes" id="UP000250572"/>
    </source>
</evidence>
<evidence type="ECO:0000313" key="1">
    <source>
        <dbReference type="EMBL" id="PWA26074.1"/>
    </source>
</evidence>
<feature type="non-terminal residue" evidence="1">
    <location>
        <position position="62"/>
    </location>
</feature>
<dbReference type="EMBL" id="NHOQ01001229">
    <property type="protein sequence ID" value="PWA26074.1"/>
    <property type="molecule type" value="Genomic_DNA"/>
</dbReference>
<proteinExistence type="predicted"/>
<reference evidence="1 2" key="1">
    <citation type="journal article" date="2018" name="G3 (Bethesda)">
        <title>A High-Quality Reference Genome for the Invasive Mosquitofish Gambusia affinis Using a Chicago Library.</title>
        <authorList>
            <person name="Hoffberg S.L."/>
            <person name="Troendle N.J."/>
            <person name="Glenn T.C."/>
            <person name="Mahmud O."/>
            <person name="Louha S."/>
            <person name="Chalopin D."/>
            <person name="Bennetzen J.L."/>
            <person name="Mauricio R."/>
        </authorList>
    </citation>
    <scope>NUCLEOTIDE SEQUENCE [LARGE SCALE GENOMIC DNA]</scope>
    <source>
        <strain evidence="1">NE01/NJP1002.9</strain>
        <tissue evidence="1">Muscle</tissue>
    </source>
</reference>
<dbReference type="Proteomes" id="UP000250572">
    <property type="component" value="Unassembled WGS sequence"/>
</dbReference>
<organism evidence="1 2">
    <name type="scientific">Gambusia affinis</name>
    <name type="common">Western mosquitofish</name>
    <name type="synonym">Heterandria affinis</name>
    <dbReference type="NCBI Taxonomy" id="33528"/>
    <lineage>
        <taxon>Eukaryota</taxon>
        <taxon>Metazoa</taxon>
        <taxon>Chordata</taxon>
        <taxon>Craniata</taxon>
        <taxon>Vertebrata</taxon>
        <taxon>Euteleostomi</taxon>
        <taxon>Actinopterygii</taxon>
        <taxon>Neopterygii</taxon>
        <taxon>Teleostei</taxon>
        <taxon>Neoteleostei</taxon>
        <taxon>Acanthomorphata</taxon>
        <taxon>Ovalentaria</taxon>
        <taxon>Atherinomorphae</taxon>
        <taxon>Cyprinodontiformes</taxon>
        <taxon>Poeciliidae</taxon>
        <taxon>Poeciliinae</taxon>
        <taxon>Gambusia</taxon>
    </lineage>
</organism>
<sequence>MADPLQWMFPSCAVEYDTSSRDGAPDISRGRFTQRIMAQTNISGQGTNGVADESPNMIVYRK</sequence>
<gene>
    <name evidence="1" type="ORF">CCH79_00001798</name>
</gene>
<dbReference type="AlphaFoldDB" id="A0A315VRB1"/>
<comment type="caution">
    <text evidence="1">The sequence shown here is derived from an EMBL/GenBank/DDBJ whole genome shotgun (WGS) entry which is preliminary data.</text>
</comment>
<name>A0A315VRB1_GAMAF</name>
<accession>A0A315VRB1</accession>
<keyword evidence="2" id="KW-1185">Reference proteome</keyword>